<feature type="domain" description="PAS" evidence="24">
    <location>
        <begin position="181"/>
        <end position="227"/>
    </location>
</feature>
<evidence type="ECO:0000259" key="24">
    <source>
        <dbReference type="PROSITE" id="PS50112"/>
    </source>
</evidence>
<dbReference type="Gene3D" id="3.40.50.2300">
    <property type="match status" value="1"/>
</dbReference>
<dbReference type="InterPro" id="IPR036641">
    <property type="entry name" value="HPT_dom_sf"/>
</dbReference>
<dbReference type="SUPFAM" id="SSF47226">
    <property type="entry name" value="Histidine-containing phosphotransfer domain, HPT domain"/>
    <property type="match status" value="1"/>
</dbReference>
<evidence type="ECO:0000256" key="9">
    <source>
        <dbReference type="ARBA" id="ARBA00022741"/>
    </source>
</evidence>
<evidence type="ECO:0000256" key="2">
    <source>
        <dbReference type="ARBA" id="ARBA00004429"/>
    </source>
</evidence>
<feature type="transmembrane region" description="Helical" evidence="21">
    <location>
        <begin position="149"/>
        <end position="168"/>
    </location>
</feature>
<evidence type="ECO:0000256" key="6">
    <source>
        <dbReference type="ARBA" id="ARBA00022553"/>
    </source>
</evidence>
<keyword evidence="10 27" id="KW-0418">Kinase</keyword>
<dbReference type="SMART" id="SM00091">
    <property type="entry name" value="PAS"/>
    <property type="match status" value="1"/>
</dbReference>
<dbReference type="STRING" id="1454004.AW11_02942"/>
<dbReference type="FunFam" id="1.10.287.130:FF:000038">
    <property type="entry name" value="Sensory transduction histidine kinase"/>
    <property type="match status" value="1"/>
</dbReference>
<name>A0A011PGP3_ACCRE</name>
<organism evidence="27 28">
    <name type="scientific">Accumulibacter regalis</name>
    <dbReference type="NCBI Taxonomy" id="522306"/>
    <lineage>
        <taxon>Bacteria</taxon>
        <taxon>Pseudomonadati</taxon>
        <taxon>Pseudomonadota</taxon>
        <taxon>Betaproteobacteria</taxon>
        <taxon>Candidatus Accumulibacter</taxon>
    </lineage>
</organism>
<dbReference type="InterPro" id="IPR035965">
    <property type="entry name" value="PAS-like_dom_sf"/>
</dbReference>
<dbReference type="GO" id="GO:0000155">
    <property type="term" value="F:phosphorelay sensor kinase activity"/>
    <property type="evidence" value="ECO:0007669"/>
    <property type="project" value="InterPro"/>
</dbReference>
<dbReference type="SUPFAM" id="SSF47384">
    <property type="entry name" value="Homodimeric domain of signal transducing histidine kinase"/>
    <property type="match status" value="1"/>
</dbReference>
<evidence type="ECO:0000256" key="1">
    <source>
        <dbReference type="ARBA" id="ARBA00000085"/>
    </source>
</evidence>
<dbReference type="PROSITE" id="PS50113">
    <property type="entry name" value="PAC"/>
    <property type="match status" value="1"/>
</dbReference>
<evidence type="ECO:0000256" key="12">
    <source>
        <dbReference type="ARBA" id="ARBA00022989"/>
    </source>
</evidence>
<feature type="transmembrane region" description="Helical" evidence="21">
    <location>
        <begin position="12"/>
        <end position="31"/>
    </location>
</feature>
<dbReference type="InterPro" id="IPR000014">
    <property type="entry name" value="PAS"/>
</dbReference>
<feature type="modified residue" description="4-aspartylphosphate" evidence="19">
    <location>
        <position position="633"/>
    </location>
</feature>
<keyword evidence="12 21" id="KW-1133">Transmembrane helix</keyword>
<feature type="coiled-coil region" evidence="20">
    <location>
        <begin position="299"/>
        <end position="329"/>
    </location>
</feature>
<dbReference type="AlphaFoldDB" id="A0A011PGP3"/>
<dbReference type="InterPro" id="IPR003594">
    <property type="entry name" value="HATPase_dom"/>
</dbReference>
<feature type="domain" description="HPt" evidence="26">
    <location>
        <begin position="730"/>
        <end position="829"/>
    </location>
</feature>
<dbReference type="EMBL" id="JEMY01000041">
    <property type="protein sequence ID" value="EXI86771.1"/>
    <property type="molecule type" value="Genomic_DNA"/>
</dbReference>
<dbReference type="PANTHER" id="PTHR43047:SF72">
    <property type="entry name" value="OSMOSENSING HISTIDINE PROTEIN KINASE SLN1"/>
    <property type="match status" value="1"/>
</dbReference>
<dbReference type="GO" id="GO:0005524">
    <property type="term" value="F:ATP binding"/>
    <property type="evidence" value="ECO:0007669"/>
    <property type="project" value="UniProtKB-KW"/>
</dbReference>
<feature type="domain" description="PAC" evidence="25">
    <location>
        <begin position="259"/>
        <end position="311"/>
    </location>
</feature>
<keyword evidence="5" id="KW-0997">Cell inner membrane</keyword>
<dbReference type="Pfam" id="PF08448">
    <property type="entry name" value="PAS_4"/>
    <property type="match status" value="1"/>
</dbReference>
<dbReference type="CDD" id="cd16922">
    <property type="entry name" value="HATPase_EvgS-ArcB-TorS-like"/>
    <property type="match status" value="1"/>
</dbReference>
<keyword evidence="8 21" id="KW-0812">Transmembrane</keyword>
<dbReference type="PROSITE" id="PS50109">
    <property type="entry name" value="HIS_KIN"/>
    <property type="match status" value="1"/>
</dbReference>
<dbReference type="PATRIC" id="fig|1454004.3.peg.3037"/>
<reference evidence="27" key="1">
    <citation type="submission" date="2014-02" db="EMBL/GenBank/DDBJ databases">
        <title>Expanding our view of genomic diversity in Candidatus Accumulibacter clades.</title>
        <authorList>
            <person name="Skennerton C.T."/>
            <person name="Barr J.J."/>
            <person name="Slater F.R."/>
            <person name="Bond P.L."/>
            <person name="Tyson G.W."/>
        </authorList>
    </citation>
    <scope>NUCLEOTIDE SEQUENCE [LARGE SCALE GENOMIC DNA]</scope>
</reference>
<dbReference type="PROSITE" id="PS50110">
    <property type="entry name" value="RESPONSE_REGULATORY"/>
    <property type="match status" value="1"/>
</dbReference>
<comment type="catalytic activity">
    <reaction evidence="1">
        <text>ATP + protein L-histidine = ADP + protein N-phospho-L-histidine.</text>
        <dbReference type="EC" id="2.7.13.3"/>
    </reaction>
</comment>
<evidence type="ECO:0000256" key="4">
    <source>
        <dbReference type="ARBA" id="ARBA00022475"/>
    </source>
</evidence>
<keyword evidence="7 27" id="KW-0808">Transferase</keyword>
<dbReference type="SMART" id="SM00388">
    <property type="entry name" value="HisKA"/>
    <property type="match status" value="1"/>
</dbReference>
<dbReference type="GO" id="GO:0005886">
    <property type="term" value="C:plasma membrane"/>
    <property type="evidence" value="ECO:0007669"/>
    <property type="project" value="UniProtKB-SubCell"/>
</dbReference>
<dbReference type="SMART" id="SM00387">
    <property type="entry name" value="HATPase_c"/>
    <property type="match status" value="1"/>
</dbReference>
<evidence type="ECO:0000256" key="17">
    <source>
        <dbReference type="ARBA" id="ARBA00070152"/>
    </source>
</evidence>
<accession>A0A011PGP3</accession>
<dbReference type="NCBIfam" id="TIGR00229">
    <property type="entry name" value="sensory_box"/>
    <property type="match status" value="1"/>
</dbReference>
<dbReference type="Pfam" id="PF00072">
    <property type="entry name" value="Response_reg"/>
    <property type="match status" value="1"/>
</dbReference>
<keyword evidence="4" id="KW-1003">Cell membrane</keyword>
<dbReference type="Proteomes" id="UP000022141">
    <property type="component" value="Unassembled WGS sequence"/>
</dbReference>
<evidence type="ECO:0000256" key="14">
    <source>
        <dbReference type="ARBA" id="ARBA00023136"/>
    </source>
</evidence>
<evidence type="ECO:0000256" key="5">
    <source>
        <dbReference type="ARBA" id="ARBA00022519"/>
    </source>
</evidence>
<dbReference type="SMART" id="SM00448">
    <property type="entry name" value="REC"/>
    <property type="match status" value="1"/>
</dbReference>
<keyword evidence="6 19" id="KW-0597">Phosphoprotein</keyword>
<dbReference type="InterPro" id="IPR003661">
    <property type="entry name" value="HisK_dim/P_dom"/>
</dbReference>
<dbReference type="InterPro" id="IPR036890">
    <property type="entry name" value="HATPase_C_sf"/>
</dbReference>
<evidence type="ECO:0000256" key="8">
    <source>
        <dbReference type="ARBA" id="ARBA00022692"/>
    </source>
</evidence>
<dbReference type="Pfam" id="PF02518">
    <property type="entry name" value="HATPase_c"/>
    <property type="match status" value="1"/>
</dbReference>
<dbReference type="PANTHER" id="PTHR43047">
    <property type="entry name" value="TWO-COMPONENT HISTIDINE PROTEIN KINASE"/>
    <property type="match status" value="1"/>
</dbReference>
<evidence type="ECO:0000256" key="15">
    <source>
        <dbReference type="ARBA" id="ARBA00023306"/>
    </source>
</evidence>
<evidence type="ECO:0000259" key="23">
    <source>
        <dbReference type="PROSITE" id="PS50110"/>
    </source>
</evidence>
<keyword evidence="15" id="KW-0131">Cell cycle</keyword>
<evidence type="ECO:0000256" key="16">
    <source>
        <dbReference type="ARBA" id="ARBA00058004"/>
    </source>
</evidence>
<evidence type="ECO:0000313" key="27">
    <source>
        <dbReference type="EMBL" id="EXI86771.1"/>
    </source>
</evidence>
<dbReference type="InterPro" id="IPR001789">
    <property type="entry name" value="Sig_transdc_resp-reg_receiver"/>
</dbReference>
<dbReference type="Pfam" id="PF00512">
    <property type="entry name" value="HisKA"/>
    <property type="match status" value="1"/>
</dbReference>
<dbReference type="InterPro" id="IPR005467">
    <property type="entry name" value="His_kinase_dom"/>
</dbReference>
<dbReference type="PRINTS" id="PR00344">
    <property type="entry name" value="BCTRLSENSOR"/>
</dbReference>
<keyword evidence="11" id="KW-0067">ATP-binding</keyword>
<dbReference type="InterPro" id="IPR004358">
    <property type="entry name" value="Sig_transdc_His_kin-like_C"/>
</dbReference>
<evidence type="ECO:0000256" key="19">
    <source>
        <dbReference type="PROSITE-ProRule" id="PRU00169"/>
    </source>
</evidence>
<dbReference type="InterPro" id="IPR011006">
    <property type="entry name" value="CheY-like_superfamily"/>
</dbReference>
<feature type="domain" description="Histidine kinase" evidence="22">
    <location>
        <begin position="329"/>
        <end position="551"/>
    </location>
</feature>
<sequence length="829" mass="89214">MRFLNTKTHVSFGLAALVASILLVAAVLGLIPDRVGALRDGRVALAESIAASTMTLIAIDQPDQIESMLGLMVTRNPEMLSGGLRRDDGTLVMSVGDHARSWTLPDSELSTDSQLKVPIRADSKRWGQLELSYRPLAAPGLRGVIESPLLLLIGFLAVSGFTAFYLYLSKVLRYLDPSRAVPARVREALDTLAEGLLVIDRKQQIVLANHAFSTMLGKSPEALVGRQASSLPWLGAGGAVLAEASLPWVTSLRDASVQRNVLLRISDASAKVRTFMANCSPVLGSNGKPGGVLVSLDDVTQLQQNEIELRQAQAQAEAANRAKSDFLANMSHEIRTPMNAILGFTDLLKRGYVKNAEEERSHLNTIHSSGQFLLGLINDILDLSKIEAGRVDVERIACAPYAICEEVVHVLAVKAREKNLSLTVAAGGPIPARIHSDPARLRQIVTNLVGNAIKFTERGGVRVLIRLDQQGPAPQLVIEVIDSGIGIAPAQVDRLFEAFIQADETINRRFGGTGLGLAISRRFARALGGDIVVRSAPGEGSIFAVTLETGSLAGVALLSPAEMPRLEPLAASTVDVRWAFPAANVLVVDDGPENRELVRLVLQEHGLLIAEAENGAMAVDKALAQRFDVILMDMQMPVMDGFEATRKLRAAGLLVPIVALTANAMKGFEREVLAAGCSAYLTKPIDIDRLVETTAGVLGVQPLAASASRVPEATAGHDDEGLPVVSRYATHARFRSTVIKFSQRIGEQMAIMEQAWGERDGAELARFAHWLKGAGGTVGYDVFTEPATLLEQHAKSGDFEQALPVVEHLRALVRRMEIPDERSPEAVLR</sequence>
<evidence type="ECO:0000256" key="11">
    <source>
        <dbReference type="ARBA" id="ARBA00022840"/>
    </source>
</evidence>
<keyword evidence="9" id="KW-0547">Nucleotide-binding</keyword>
<dbReference type="Pfam" id="PF01627">
    <property type="entry name" value="Hpt"/>
    <property type="match status" value="1"/>
</dbReference>
<dbReference type="EC" id="2.7.13.3" evidence="3"/>
<keyword evidence="14 21" id="KW-0472">Membrane</keyword>
<evidence type="ECO:0000259" key="25">
    <source>
        <dbReference type="PROSITE" id="PS50113"/>
    </source>
</evidence>
<dbReference type="Gene3D" id="1.20.120.160">
    <property type="entry name" value="HPT domain"/>
    <property type="match status" value="1"/>
</dbReference>
<dbReference type="eggNOG" id="COG5002">
    <property type="taxonomic scope" value="Bacteria"/>
</dbReference>
<gene>
    <name evidence="27" type="primary">luxQ_2</name>
    <name evidence="27" type="ORF">AW11_02942</name>
</gene>
<evidence type="ECO:0000256" key="10">
    <source>
        <dbReference type="ARBA" id="ARBA00022777"/>
    </source>
</evidence>
<dbReference type="CDD" id="cd00130">
    <property type="entry name" value="PAS"/>
    <property type="match status" value="1"/>
</dbReference>
<evidence type="ECO:0000256" key="18">
    <source>
        <dbReference type="PROSITE-ProRule" id="PRU00110"/>
    </source>
</evidence>
<dbReference type="SUPFAM" id="SSF52172">
    <property type="entry name" value="CheY-like"/>
    <property type="match status" value="1"/>
</dbReference>
<dbReference type="InterPro" id="IPR000700">
    <property type="entry name" value="PAS-assoc_C"/>
</dbReference>
<dbReference type="Gene3D" id="3.30.565.10">
    <property type="entry name" value="Histidine kinase-like ATPase, C-terminal domain"/>
    <property type="match status" value="1"/>
</dbReference>
<keyword evidence="13" id="KW-0902">Two-component regulatory system</keyword>
<dbReference type="CDD" id="cd00082">
    <property type="entry name" value="HisKA"/>
    <property type="match status" value="1"/>
</dbReference>
<dbReference type="InterPro" id="IPR013656">
    <property type="entry name" value="PAS_4"/>
</dbReference>
<dbReference type="SUPFAM" id="SSF55874">
    <property type="entry name" value="ATPase domain of HSP90 chaperone/DNA topoisomerase II/histidine kinase"/>
    <property type="match status" value="1"/>
</dbReference>
<dbReference type="InterPro" id="IPR008207">
    <property type="entry name" value="Sig_transdc_His_kin_Hpt_dom"/>
</dbReference>
<feature type="domain" description="Response regulatory" evidence="23">
    <location>
        <begin position="584"/>
        <end position="698"/>
    </location>
</feature>
<evidence type="ECO:0000259" key="22">
    <source>
        <dbReference type="PROSITE" id="PS50109"/>
    </source>
</evidence>
<evidence type="ECO:0000259" key="26">
    <source>
        <dbReference type="PROSITE" id="PS50894"/>
    </source>
</evidence>
<evidence type="ECO:0000313" key="28">
    <source>
        <dbReference type="Proteomes" id="UP000022141"/>
    </source>
</evidence>
<feature type="modified residue" description="Phosphohistidine" evidence="18">
    <location>
        <position position="769"/>
    </location>
</feature>
<evidence type="ECO:0000256" key="13">
    <source>
        <dbReference type="ARBA" id="ARBA00023012"/>
    </source>
</evidence>
<evidence type="ECO:0000256" key="3">
    <source>
        <dbReference type="ARBA" id="ARBA00012438"/>
    </source>
</evidence>
<comment type="function">
    <text evidence="16">Member of the two-component regulatory system BvgS/BvgA. Phosphorylates BvgA via a four-step phosphorelay in response to environmental signals.</text>
</comment>
<dbReference type="Gene3D" id="3.30.450.20">
    <property type="entry name" value="PAS domain"/>
    <property type="match status" value="1"/>
</dbReference>
<dbReference type="GO" id="GO:0009927">
    <property type="term" value="F:histidine phosphotransfer kinase activity"/>
    <property type="evidence" value="ECO:0007669"/>
    <property type="project" value="TreeGrafter"/>
</dbReference>
<keyword evidence="20" id="KW-0175">Coiled coil</keyword>
<protein>
    <recommendedName>
        <fullName evidence="17">Virulence sensor protein BvgS</fullName>
        <ecNumber evidence="3">2.7.13.3</ecNumber>
    </recommendedName>
</protein>
<evidence type="ECO:0000256" key="21">
    <source>
        <dbReference type="SAM" id="Phobius"/>
    </source>
</evidence>
<comment type="caution">
    <text evidence="27">The sequence shown here is derived from an EMBL/GenBank/DDBJ whole genome shotgun (WGS) entry which is preliminary data.</text>
</comment>
<evidence type="ECO:0000256" key="7">
    <source>
        <dbReference type="ARBA" id="ARBA00022679"/>
    </source>
</evidence>
<evidence type="ECO:0000256" key="20">
    <source>
        <dbReference type="SAM" id="Coils"/>
    </source>
</evidence>
<proteinExistence type="predicted"/>
<dbReference type="FunFam" id="3.30.565.10:FF:000010">
    <property type="entry name" value="Sensor histidine kinase RcsC"/>
    <property type="match status" value="1"/>
</dbReference>
<dbReference type="PROSITE" id="PS50894">
    <property type="entry name" value="HPT"/>
    <property type="match status" value="1"/>
</dbReference>
<comment type="subcellular location">
    <subcellularLocation>
        <location evidence="2">Cell inner membrane</location>
        <topology evidence="2">Multi-pass membrane protein</topology>
    </subcellularLocation>
</comment>
<dbReference type="InterPro" id="IPR036097">
    <property type="entry name" value="HisK_dim/P_sf"/>
</dbReference>
<dbReference type="PROSITE" id="PS50112">
    <property type="entry name" value="PAS"/>
    <property type="match status" value="1"/>
</dbReference>
<dbReference type="SUPFAM" id="SSF55785">
    <property type="entry name" value="PYP-like sensor domain (PAS domain)"/>
    <property type="match status" value="1"/>
</dbReference>
<dbReference type="Gene3D" id="1.10.287.130">
    <property type="match status" value="1"/>
</dbReference>
<keyword evidence="28" id="KW-1185">Reference proteome</keyword>